<dbReference type="CDD" id="cd18889">
    <property type="entry name" value="NUDIX_ADPRase"/>
    <property type="match status" value="1"/>
</dbReference>
<organism evidence="4 5">
    <name type="scientific">Cardiobacterium valvarum</name>
    <dbReference type="NCBI Taxonomy" id="194702"/>
    <lineage>
        <taxon>Bacteria</taxon>
        <taxon>Pseudomonadati</taxon>
        <taxon>Pseudomonadota</taxon>
        <taxon>Gammaproteobacteria</taxon>
        <taxon>Cardiobacteriales</taxon>
        <taxon>Cardiobacteriaceae</taxon>
        <taxon>Cardiobacterium</taxon>
    </lineage>
</organism>
<dbReference type="InterPro" id="IPR015797">
    <property type="entry name" value="NUDIX_hydrolase-like_dom_sf"/>
</dbReference>
<dbReference type="Gene3D" id="3.90.79.10">
    <property type="entry name" value="Nucleoside Triphosphate Pyrophosphohydrolase"/>
    <property type="match status" value="1"/>
</dbReference>
<dbReference type="Pfam" id="PF00293">
    <property type="entry name" value="NUDIX"/>
    <property type="match status" value="1"/>
</dbReference>
<evidence type="ECO:0000313" key="5">
    <source>
        <dbReference type="Proteomes" id="UP000254572"/>
    </source>
</evidence>
<dbReference type="GO" id="GO:0016787">
    <property type="term" value="F:hydrolase activity"/>
    <property type="evidence" value="ECO:0007669"/>
    <property type="project" value="UniProtKB-KW"/>
</dbReference>
<dbReference type="OrthoDB" id="9804442at2"/>
<evidence type="ECO:0000256" key="1">
    <source>
        <dbReference type="ARBA" id="ARBA00001946"/>
    </source>
</evidence>
<accession>A0A381DZV9</accession>
<dbReference type="Pfam" id="PF12535">
    <property type="entry name" value="Nudix_N"/>
    <property type="match status" value="1"/>
</dbReference>
<evidence type="ECO:0000259" key="3">
    <source>
        <dbReference type="PROSITE" id="PS51462"/>
    </source>
</evidence>
<gene>
    <name evidence="4" type="ORF">NCTC13294_00420</name>
</gene>
<dbReference type="InterPro" id="IPR000086">
    <property type="entry name" value="NUDIX_hydrolase_dom"/>
</dbReference>
<name>A0A381DZV9_9GAMM</name>
<dbReference type="AlphaFoldDB" id="A0A381DZV9"/>
<dbReference type="Proteomes" id="UP000254572">
    <property type="component" value="Unassembled WGS sequence"/>
</dbReference>
<proteinExistence type="predicted"/>
<evidence type="ECO:0000313" key="4">
    <source>
        <dbReference type="EMBL" id="SUX19044.1"/>
    </source>
</evidence>
<dbReference type="PROSITE" id="PS51462">
    <property type="entry name" value="NUDIX"/>
    <property type="match status" value="1"/>
</dbReference>
<keyword evidence="5" id="KW-1185">Reference proteome</keyword>
<dbReference type="Gene3D" id="6.10.250.1120">
    <property type="match status" value="1"/>
</dbReference>
<sequence length="207" mass="23162">MKRRPPWLDWATELQSLAQAGLAYSKDPFDIERFTRIRAIAADILHHHTDLPSEKIRDLFCNESGYQTPKVDARAAIIGDDARILLVQENNGLWALPGGWADINHSIGENVAKEAKEEAGLDVIPERLIAVQDHARHNHPANAYTIYKIHILCRAVGGAFCANSETIASAWFTEHDLPPLAENKTTAAQIALCYAAWRDPHWQPPFD</sequence>
<reference evidence="4 5" key="1">
    <citation type="submission" date="2018-06" db="EMBL/GenBank/DDBJ databases">
        <authorList>
            <consortium name="Pathogen Informatics"/>
            <person name="Doyle S."/>
        </authorList>
    </citation>
    <scope>NUCLEOTIDE SEQUENCE [LARGE SCALE GENOMIC DNA]</scope>
    <source>
        <strain evidence="4 5">NCTC13294</strain>
    </source>
</reference>
<protein>
    <submittedName>
        <fullName evidence="4">Hydrolase of X-linked nucleoside diphosphate N terminal</fullName>
    </submittedName>
</protein>
<feature type="domain" description="Nudix hydrolase" evidence="3">
    <location>
        <begin position="69"/>
        <end position="194"/>
    </location>
</feature>
<dbReference type="InterPro" id="IPR059176">
    <property type="entry name" value="UDP-X_N"/>
</dbReference>
<dbReference type="EMBL" id="UFUW01000001">
    <property type="protein sequence ID" value="SUX19044.1"/>
    <property type="molecule type" value="Genomic_DNA"/>
</dbReference>
<dbReference type="PANTHER" id="PTHR43046:SF16">
    <property type="entry name" value="ADP-RIBOSE PYROPHOSPHATASE YJHB-RELATED"/>
    <property type="match status" value="1"/>
</dbReference>
<dbReference type="RefSeq" id="WP_115610717.1">
    <property type="nucleotide sequence ID" value="NZ_JBHLZC010000001.1"/>
</dbReference>
<keyword evidence="2 4" id="KW-0378">Hydrolase</keyword>
<comment type="cofactor">
    <cofactor evidence="1">
        <name>Mg(2+)</name>
        <dbReference type="ChEBI" id="CHEBI:18420"/>
    </cofactor>
</comment>
<dbReference type="SUPFAM" id="SSF55811">
    <property type="entry name" value="Nudix"/>
    <property type="match status" value="1"/>
</dbReference>
<dbReference type="PANTHER" id="PTHR43046">
    <property type="entry name" value="GDP-MANNOSE MANNOSYL HYDROLASE"/>
    <property type="match status" value="1"/>
</dbReference>
<evidence type="ECO:0000256" key="2">
    <source>
        <dbReference type="ARBA" id="ARBA00022801"/>
    </source>
</evidence>